<dbReference type="RefSeq" id="WP_054512009.1">
    <property type="nucleotide sequence ID" value="NZ_FRAV01000053.1"/>
</dbReference>
<evidence type="ECO:0008006" key="10">
    <source>
        <dbReference type="Google" id="ProtNLM"/>
    </source>
</evidence>
<dbReference type="Proteomes" id="UP000184364">
    <property type="component" value="Unassembled WGS sequence"/>
</dbReference>
<dbReference type="STRING" id="1302687.SAMN05444267_105315"/>
<accession>A0A1M7JLW2</accession>
<keyword evidence="6 7" id="KW-0472">Membrane</keyword>
<evidence type="ECO:0000256" key="4">
    <source>
        <dbReference type="ARBA" id="ARBA00022692"/>
    </source>
</evidence>
<comment type="similarity">
    <text evidence="2">Belongs to the UPF0719 family.</text>
</comment>
<evidence type="ECO:0000256" key="1">
    <source>
        <dbReference type="ARBA" id="ARBA00004651"/>
    </source>
</evidence>
<keyword evidence="4 7" id="KW-0812">Transmembrane</keyword>
<dbReference type="GO" id="GO:0005886">
    <property type="term" value="C:plasma membrane"/>
    <property type="evidence" value="ECO:0007669"/>
    <property type="project" value="UniProtKB-SubCell"/>
</dbReference>
<reference evidence="9" key="1">
    <citation type="submission" date="2016-11" db="EMBL/GenBank/DDBJ databases">
        <authorList>
            <person name="Varghese N."/>
            <person name="Submissions S."/>
        </authorList>
    </citation>
    <scope>NUCLEOTIDE SEQUENCE [LARGE SCALE GENOMIC DNA]</scope>
    <source>
        <strain evidence="9">DSM 26899</strain>
    </source>
</reference>
<evidence type="ECO:0000313" key="9">
    <source>
        <dbReference type="Proteomes" id="UP000184364"/>
    </source>
</evidence>
<dbReference type="OrthoDB" id="200249at2"/>
<evidence type="ECO:0000256" key="7">
    <source>
        <dbReference type="SAM" id="Phobius"/>
    </source>
</evidence>
<dbReference type="EMBL" id="FRAV01000053">
    <property type="protein sequence ID" value="SHM53497.1"/>
    <property type="molecule type" value="Genomic_DNA"/>
</dbReference>
<keyword evidence="9" id="KW-1185">Reference proteome</keyword>
<evidence type="ECO:0000256" key="5">
    <source>
        <dbReference type="ARBA" id="ARBA00022989"/>
    </source>
</evidence>
<keyword evidence="3" id="KW-1003">Cell membrane</keyword>
<feature type="transmembrane region" description="Helical" evidence="7">
    <location>
        <begin position="6"/>
        <end position="30"/>
    </location>
</feature>
<keyword evidence="5 7" id="KW-1133">Transmembrane helix</keyword>
<sequence>MENINYVPIINSVLYSFLGIIILLICYFILEKITPERTWHEISQNKNTALAIVFGAFIIGISIIIGAAIHG</sequence>
<dbReference type="AlphaFoldDB" id="A0A1M7JLW2"/>
<protein>
    <recommendedName>
        <fullName evidence="10">DUF350 domain-containing protein</fullName>
    </recommendedName>
</protein>
<feature type="transmembrane region" description="Helical" evidence="7">
    <location>
        <begin position="50"/>
        <end position="69"/>
    </location>
</feature>
<dbReference type="InterPro" id="IPR007140">
    <property type="entry name" value="DUF350"/>
</dbReference>
<organism evidence="8 9">
    <name type="scientific">Chryseobacterium polytrichastri</name>
    <dbReference type="NCBI Taxonomy" id="1302687"/>
    <lineage>
        <taxon>Bacteria</taxon>
        <taxon>Pseudomonadati</taxon>
        <taxon>Bacteroidota</taxon>
        <taxon>Flavobacteriia</taxon>
        <taxon>Flavobacteriales</taxon>
        <taxon>Weeksellaceae</taxon>
        <taxon>Chryseobacterium group</taxon>
        <taxon>Chryseobacterium</taxon>
    </lineage>
</organism>
<evidence type="ECO:0000256" key="6">
    <source>
        <dbReference type="ARBA" id="ARBA00023136"/>
    </source>
</evidence>
<gene>
    <name evidence="8" type="ORF">SAMN05444267_105315</name>
</gene>
<dbReference type="Pfam" id="PF03994">
    <property type="entry name" value="DUF350"/>
    <property type="match status" value="1"/>
</dbReference>
<evidence type="ECO:0000256" key="2">
    <source>
        <dbReference type="ARBA" id="ARBA00005779"/>
    </source>
</evidence>
<evidence type="ECO:0000256" key="3">
    <source>
        <dbReference type="ARBA" id="ARBA00022475"/>
    </source>
</evidence>
<evidence type="ECO:0000313" key="8">
    <source>
        <dbReference type="EMBL" id="SHM53497.1"/>
    </source>
</evidence>
<proteinExistence type="inferred from homology"/>
<comment type="subcellular location">
    <subcellularLocation>
        <location evidence="1">Cell membrane</location>
        <topology evidence="1">Multi-pass membrane protein</topology>
    </subcellularLocation>
</comment>
<name>A0A1M7JLW2_9FLAO</name>